<dbReference type="SMART" id="SM00220">
    <property type="entry name" value="S_TKc"/>
    <property type="match status" value="1"/>
</dbReference>
<evidence type="ECO:0000313" key="11">
    <source>
        <dbReference type="EMBL" id="KRW98785.1"/>
    </source>
</evidence>
<keyword evidence="12" id="KW-1185">Reference proteome</keyword>
<dbReference type="InterPro" id="IPR000719">
    <property type="entry name" value="Prot_kinase_dom"/>
</dbReference>
<keyword evidence="1" id="KW-0723">Serine/threonine-protein kinase</keyword>
<feature type="region of interest" description="Disordered" evidence="9">
    <location>
        <begin position="66"/>
        <end position="105"/>
    </location>
</feature>
<dbReference type="InterPro" id="IPR011009">
    <property type="entry name" value="Kinase-like_dom_sf"/>
</dbReference>
<evidence type="ECO:0000256" key="4">
    <source>
        <dbReference type="ARBA" id="ARBA00022777"/>
    </source>
</evidence>
<evidence type="ECO:0000256" key="5">
    <source>
        <dbReference type="ARBA" id="ARBA00022840"/>
    </source>
</evidence>
<name>A0A0V0Q9D6_PSEPJ</name>
<feature type="compositionally biased region" description="Polar residues" evidence="9">
    <location>
        <begin position="66"/>
        <end position="80"/>
    </location>
</feature>
<feature type="cross-link" description="Glycyl lysine isopeptide (Lys-Gly) (interchain with G-Cter in SUMO2)" evidence="8">
    <location>
        <position position="402"/>
    </location>
</feature>
<dbReference type="Gene3D" id="3.30.200.20">
    <property type="entry name" value="Phosphorylase Kinase, domain 1"/>
    <property type="match status" value="1"/>
</dbReference>
<keyword evidence="3 7" id="KW-0547">Nucleotide-binding</keyword>
<keyword evidence="4 11" id="KW-0418">Kinase</keyword>
<dbReference type="GO" id="GO:0005524">
    <property type="term" value="F:ATP binding"/>
    <property type="evidence" value="ECO:0007669"/>
    <property type="project" value="UniProtKB-KW"/>
</dbReference>
<comment type="caution">
    <text evidence="11">The sequence shown here is derived from an EMBL/GenBank/DDBJ whole genome shotgun (WGS) entry which is preliminary data.</text>
</comment>
<dbReference type="InterPro" id="IPR030616">
    <property type="entry name" value="Aur-like"/>
</dbReference>
<dbReference type="PANTHER" id="PTHR24350">
    <property type="entry name" value="SERINE/THREONINE-PROTEIN KINASE IAL-RELATED"/>
    <property type="match status" value="1"/>
</dbReference>
<feature type="active site" description="Proton acceptor" evidence="6">
    <location>
        <position position="400"/>
    </location>
</feature>
<dbReference type="InParanoid" id="A0A0V0Q9D6"/>
<keyword evidence="2" id="KW-0808">Transferase</keyword>
<dbReference type="SUPFAM" id="SSF56112">
    <property type="entry name" value="Protein kinase-like (PK-like)"/>
    <property type="match status" value="1"/>
</dbReference>
<dbReference type="OMA" id="RINAKEC"/>
<dbReference type="PROSITE" id="PS00108">
    <property type="entry name" value="PROTEIN_KINASE_ST"/>
    <property type="match status" value="1"/>
</dbReference>
<evidence type="ECO:0000256" key="1">
    <source>
        <dbReference type="ARBA" id="ARBA00022527"/>
    </source>
</evidence>
<feature type="binding site" evidence="7">
    <location>
        <position position="418"/>
    </location>
    <ligand>
        <name>ATP</name>
        <dbReference type="ChEBI" id="CHEBI:30616"/>
    </ligand>
</feature>
<dbReference type="GO" id="GO:0004674">
    <property type="term" value="F:protein serine/threonine kinase activity"/>
    <property type="evidence" value="ECO:0007669"/>
    <property type="project" value="UniProtKB-KW"/>
</dbReference>
<evidence type="ECO:0000256" key="7">
    <source>
        <dbReference type="PIRSR" id="PIRSR630616-2"/>
    </source>
</evidence>
<organism evidence="11 12">
    <name type="scientific">Pseudocohnilembus persalinus</name>
    <name type="common">Ciliate</name>
    <dbReference type="NCBI Taxonomy" id="266149"/>
    <lineage>
        <taxon>Eukaryota</taxon>
        <taxon>Sar</taxon>
        <taxon>Alveolata</taxon>
        <taxon>Ciliophora</taxon>
        <taxon>Intramacronucleata</taxon>
        <taxon>Oligohymenophorea</taxon>
        <taxon>Scuticociliatia</taxon>
        <taxon>Philasterida</taxon>
        <taxon>Pseudocohnilembidae</taxon>
        <taxon>Pseudocohnilembus</taxon>
    </lineage>
</organism>
<dbReference type="CDD" id="cd14008">
    <property type="entry name" value="STKc_LKB1_CaMKK"/>
    <property type="match status" value="1"/>
</dbReference>
<dbReference type="EMBL" id="LDAU01000230">
    <property type="protein sequence ID" value="KRW98785.1"/>
    <property type="molecule type" value="Genomic_DNA"/>
</dbReference>
<evidence type="ECO:0000256" key="8">
    <source>
        <dbReference type="PIRSR" id="PIRSR630616-3"/>
    </source>
</evidence>
<dbReference type="PROSITE" id="PS50011">
    <property type="entry name" value="PROTEIN_KINASE_DOM"/>
    <property type="match status" value="1"/>
</dbReference>
<evidence type="ECO:0000256" key="6">
    <source>
        <dbReference type="PIRSR" id="PIRSR630616-1"/>
    </source>
</evidence>
<evidence type="ECO:0000256" key="9">
    <source>
        <dbReference type="SAM" id="MobiDB-lite"/>
    </source>
</evidence>
<dbReference type="Pfam" id="PF00069">
    <property type="entry name" value="Pkinase"/>
    <property type="match status" value="2"/>
</dbReference>
<evidence type="ECO:0000256" key="3">
    <source>
        <dbReference type="ARBA" id="ARBA00022741"/>
    </source>
</evidence>
<sequence length="631" mass="73038">MINSYHAGGFSATINKNKQELSTIKEEIKQMQDIDLNLLNLFNFLQYINFLSPSLIQSNQNYRTNKASNFQPKNNQNFLTSPDKVDKKAQNNQQQQFSNSIQNKNNKYNLMPNLNSSNLLQVNKNQNDNTNNSISNNNSQYQNLKLDISPSISSALSGYERGYSSSSSFESGSQILDSSRNQKIIDISMLQSKKIPTLETTQIQKKINEVGMKKINNYTILKEIGRGTQGKVKKAIDEEGKLYAIKIVNKNKLKKQQFNKQVDVFQHIQSEVKILKQLTHPNITQLIEVLDDPQVNKICMVFEYMEMGAIQSTHYFQEQKKYDERRACRLNTVNQSMNGNDFNISMNKSIDLSNNILNKTAISTDFIDRTIPQAKVLKYYQDLVLALDYMHNYAKVVHRDIKPPNLLINKKDQLKVSDFGVSILINEENKQKAVQLAGSWAFLAPECWQKGQKRSYPMDIWAAGVTLYKLVFGNMPFKEKNRFKLRDAILNKEVEFPKNNLDPNLIDFIKKCLDKNQVTRINAKECLVHPWITQNYTKQFKNTMLPLSNLDLSSLQDKEKIKKQEEYFQKQERNQLKGSFLLAIHLKRQLTKARHSLESKLKQPQIQYVKNIDLLQNDNKSSGDIKNYQKQ</sequence>
<dbReference type="Gene3D" id="1.10.510.10">
    <property type="entry name" value="Transferase(Phosphotransferase) domain 1"/>
    <property type="match status" value="1"/>
</dbReference>
<evidence type="ECO:0000313" key="12">
    <source>
        <dbReference type="Proteomes" id="UP000054937"/>
    </source>
</evidence>
<dbReference type="OrthoDB" id="68483at2759"/>
<gene>
    <name evidence="11" type="ORF">PPERSA_11702</name>
</gene>
<proteinExistence type="predicted"/>
<dbReference type="AlphaFoldDB" id="A0A0V0Q9D6"/>
<feature type="binding site" evidence="7">
    <location>
        <position position="246"/>
    </location>
    <ligand>
        <name>ATP</name>
        <dbReference type="ChEBI" id="CHEBI:30616"/>
    </ligand>
</feature>
<protein>
    <submittedName>
        <fullName evidence="11">Protein kinase-like domain</fullName>
    </submittedName>
</protein>
<dbReference type="InterPro" id="IPR008271">
    <property type="entry name" value="Ser/Thr_kinase_AS"/>
</dbReference>
<evidence type="ECO:0000256" key="2">
    <source>
        <dbReference type="ARBA" id="ARBA00022679"/>
    </source>
</evidence>
<dbReference type="Proteomes" id="UP000054937">
    <property type="component" value="Unassembled WGS sequence"/>
</dbReference>
<accession>A0A0V0Q9D6</accession>
<feature type="compositionally biased region" description="Low complexity" evidence="9">
    <location>
        <begin position="90"/>
        <end position="105"/>
    </location>
</feature>
<keyword evidence="5 7" id="KW-0067">ATP-binding</keyword>
<evidence type="ECO:0000259" key="10">
    <source>
        <dbReference type="PROSITE" id="PS50011"/>
    </source>
</evidence>
<reference evidence="11 12" key="1">
    <citation type="journal article" date="2015" name="Sci. Rep.">
        <title>Genome of the facultative scuticociliatosis pathogen Pseudocohnilembus persalinus provides insight into its virulence through horizontal gene transfer.</title>
        <authorList>
            <person name="Xiong J."/>
            <person name="Wang G."/>
            <person name="Cheng J."/>
            <person name="Tian M."/>
            <person name="Pan X."/>
            <person name="Warren A."/>
            <person name="Jiang C."/>
            <person name="Yuan D."/>
            <person name="Miao W."/>
        </authorList>
    </citation>
    <scope>NUCLEOTIDE SEQUENCE [LARGE SCALE GENOMIC DNA]</scope>
    <source>
        <strain evidence="11">36N120E</strain>
    </source>
</reference>
<feature type="domain" description="Protein kinase" evidence="10">
    <location>
        <begin position="218"/>
        <end position="532"/>
    </location>
</feature>